<dbReference type="AlphaFoldDB" id="A0A7L0BWI5"/>
<feature type="region of interest" description="Disordered" evidence="2">
    <location>
        <begin position="59"/>
        <end position="79"/>
    </location>
</feature>
<proteinExistence type="predicted"/>
<evidence type="ECO:0000313" key="4">
    <source>
        <dbReference type="Proteomes" id="UP000519115"/>
    </source>
</evidence>
<reference evidence="3 4" key="1">
    <citation type="submission" date="2019-09" db="EMBL/GenBank/DDBJ databases">
        <title>Bird 10,000 Genomes (B10K) Project - Family phase.</title>
        <authorList>
            <person name="Zhang G."/>
        </authorList>
    </citation>
    <scope>NUCLEOTIDE SEQUENCE [LARGE SCALE GENOMIC DNA]</scope>
    <source>
        <strain evidence="3">B10K-DU-007-42</strain>
        <tissue evidence="3">Muscle</tissue>
    </source>
</reference>
<feature type="coiled-coil region" evidence="1">
    <location>
        <begin position="233"/>
        <end position="310"/>
    </location>
</feature>
<protein>
    <submittedName>
        <fullName evidence="3">MAP9 protein</fullName>
    </submittedName>
</protein>
<dbReference type="GO" id="GO:0008017">
    <property type="term" value="F:microtubule binding"/>
    <property type="evidence" value="ECO:0007669"/>
    <property type="project" value="TreeGrafter"/>
</dbReference>
<feature type="non-terminal residue" evidence="3">
    <location>
        <position position="1"/>
    </location>
</feature>
<dbReference type="EMBL" id="VXAF01000219">
    <property type="protein sequence ID" value="NXJ49790.1"/>
    <property type="molecule type" value="Genomic_DNA"/>
</dbReference>
<dbReference type="GO" id="GO:0090307">
    <property type="term" value="P:mitotic spindle assembly"/>
    <property type="evidence" value="ECO:0007669"/>
    <property type="project" value="TreeGrafter"/>
</dbReference>
<dbReference type="GO" id="GO:1902412">
    <property type="term" value="P:regulation of mitotic cytokinesis"/>
    <property type="evidence" value="ECO:0007669"/>
    <property type="project" value="TreeGrafter"/>
</dbReference>
<dbReference type="PANTHER" id="PTHR14739:SF9">
    <property type="entry name" value="MICROTUBULE-ASSOCIATED PROTEIN 9"/>
    <property type="match status" value="1"/>
</dbReference>
<comment type="caution">
    <text evidence="3">The sequence shown here is derived from an EMBL/GenBank/DDBJ whole genome shotgun (WGS) entry which is preliminary data.</text>
</comment>
<feature type="compositionally biased region" description="Basic and acidic residues" evidence="2">
    <location>
        <begin position="62"/>
        <end position="79"/>
    </location>
</feature>
<organism evidence="3 4">
    <name type="scientific">Spizaetus tyrannus</name>
    <name type="common">black hawk-eagle</name>
    <dbReference type="NCBI Taxonomy" id="252798"/>
    <lineage>
        <taxon>Eukaryota</taxon>
        <taxon>Metazoa</taxon>
        <taxon>Chordata</taxon>
        <taxon>Craniata</taxon>
        <taxon>Vertebrata</taxon>
        <taxon>Euteleostomi</taxon>
        <taxon>Archelosauria</taxon>
        <taxon>Archosauria</taxon>
        <taxon>Dinosauria</taxon>
        <taxon>Saurischia</taxon>
        <taxon>Theropoda</taxon>
        <taxon>Coelurosauria</taxon>
        <taxon>Aves</taxon>
        <taxon>Neognathae</taxon>
        <taxon>Neoaves</taxon>
        <taxon>Telluraves</taxon>
        <taxon>Accipitrimorphae</taxon>
        <taxon>Accipitriformes</taxon>
        <taxon>Accipitridae</taxon>
        <taxon>Accipitrinae</taxon>
        <taxon>Spizaetus</taxon>
    </lineage>
</organism>
<feature type="region of interest" description="Disordered" evidence="2">
    <location>
        <begin position="382"/>
        <end position="411"/>
    </location>
</feature>
<feature type="non-terminal residue" evidence="3">
    <location>
        <position position="411"/>
    </location>
</feature>
<keyword evidence="4" id="KW-1185">Reference proteome</keyword>
<evidence type="ECO:0000256" key="2">
    <source>
        <dbReference type="SAM" id="MobiDB-lite"/>
    </source>
</evidence>
<feature type="coiled-coil region" evidence="1">
    <location>
        <begin position="337"/>
        <end position="367"/>
    </location>
</feature>
<dbReference type="InterPro" id="IPR026106">
    <property type="entry name" value="MAP9"/>
</dbReference>
<dbReference type="GO" id="GO:0000235">
    <property type="term" value="C:astral microtubule"/>
    <property type="evidence" value="ECO:0007669"/>
    <property type="project" value="TreeGrafter"/>
</dbReference>
<dbReference type="Proteomes" id="UP000519115">
    <property type="component" value="Unassembled WGS sequence"/>
</dbReference>
<name>A0A7L0BWI5_9AVES</name>
<sequence>SAPSSLITLNAQATPKKKLLAKSPNSEGPWLGSTSPPFSINFTTHNERSGDSNLLMCGKAPPVKDQKKISTSDLKLEDNSGKSSSVIEVMMTTVCEKTKKLEKSIDDSSGETMKIVEGQILTDTIQEVSANDQSEHEEAKNASKDSVKKLGETKERVLQNPKASLSVRALSSAHLKKKTKATSATPVSSQYLGTLKVLEDKHVQKNSTEFHKADSLRAAVFQNWLEKKRVFLLQLKRTEKEKAENLRNDTEKKEAVKREEAIASFEAWKKKKGREAKKLSEKKKLEELKKKKAAEQNEEKTEAARKSQMQHLVCYMMISCSSLSLYRNEKKEEFIKQKKVEKILERRKQEIQQAKKEEKNIKAMEEYERWLEKKERREQLEKKQKKLKAVHGDVVPSPWSPPGKVTYSRNY</sequence>
<evidence type="ECO:0000313" key="3">
    <source>
        <dbReference type="EMBL" id="NXJ49790.1"/>
    </source>
</evidence>
<dbReference type="GO" id="GO:0000281">
    <property type="term" value="P:mitotic cytokinesis"/>
    <property type="evidence" value="ECO:0007669"/>
    <property type="project" value="InterPro"/>
</dbReference>
<keyword evidence="1" id="KW-0175">Coiled coil</keyword>
<gene>
    <name evidence="3" type="primary">Map9</name>
    <name evidence="3" type="ORF">SPITYR_R01075</name>
</gene>
<accession>A0A7L0BWI5</accession>
<evidence type="ECO:0000256" key="1">
    <source>
        <dbReference type="SAM" id="Coils"/>
    </source>
</evidence>
<dbReference type="PANTHER" id="PTHR14739">
    <property type="entry name" value="MICROTUBULE-ASSOCIATED PROTEIN 9"/>
    <property type="match status" value="1"/>
</dbReference>